<keyword evidence="3 6" id="KW-0812">Transmembrane</keyword>
<evidence type="ECO:0000256" key="6">
    <source>
        <dbReference type="SAM" id="Phobius"/>
    </source>
</evidence>
<feature type="transmembrane region" description="Helical" evidence="6">
    <location>
        <begin position="41"/>
        <end position="62"/>
    </location>
</feature>
<keyword evidence="5 6" id="KW-0472">Membrane</keyword>
<dbReference type="PANTHER" id="PTHR11101">
    <property type="entry name" value="PHOSPHATE TRANSPORTER"/>
    <property type="match status" value="1"/>
</dbReference>
<evidence type="ECO:0000256" key="3">
    <source>
        <dbReference type="ARBA" id="ARBA00022692"/>
    </source>
</evidence>
<dbReference type="InterPro" id="IPR001204">
    <property type="entry name" value="Phos_transporter"/>
</dbReference>
<dbReference type="Proteomes" id="UP000177152">
    <property type="component" value="Unassembled WGS sequence"/>
</dbReference>
<feature type="transmembrane region" description="Helical" evidence="6">
    <location>
        <begin position="74"/>
        <end position="94"/>
    </location>
</feature>
<accession>A0A1G2K358</accession>
<dbReference type="PANTHER" id="PTHR11101:SF80">
    <property type="entry name" value="PHOSPHATE TRANSPORTER"/>
    <property type="match status" value="1"/>
</dbReference>
<evidence type="ECO:0000256" key="2">
    <source>
        <dbReference type="ARBA" id="ARBA00022448"/>
    </source>
</evidence>
<evidence type="ECO:0000256" key="1">
    <source>
        <dbReference type="ARBA" id="ARBA00004141"/>
    </source>
</evidence>
<proteinExistence type="predicted"/>
<dbReference type="GO" id="GO:0005315">
    <property type="term" value="F:phosphate transmembrane transporter activity"/>
    <property type="evidence" value="ECO:0007669"/>
    <property type="project" value="InterPro"/>
</dbReference>
<keyword evidence="2" id="KW-0813">Transport</keyword>
<comment type="caution">
    <text evidence="7">The sequence shown here is derived from an EMBL/GenBank/DDBJ whole genome shotgun (WGS) entry which is preliminary data.</text>
</comment>
<evidence type="ECO:0000256" key="4">
    <source>
        <dbReference type="ARBA" id="ARBA00022989"/>
    </source>
</evidence>
<name>A0A1G2K358_9BACT</name>
<evidence type="ECO:0000313" key="7">
    <source>
        <dbReference type="EMBL" id="OGZ93603.1"/>
    </source>
</evidence>
<comment type="subcellular location">
    <subcellularLocation>
        <location evidence="1">Membrane</location>
        <topology evidence="1">Multi-pass membrane protein</topology>
    </subcellularLocation>
</comment>
<keyword evidence="4 6" id="KW-1133">Transmembrane helix</keyword>
<evidence type="ECO:0000256" key="5">
    <source>
        <dbReference type="ARBA" id="ARBA00023136"/>
    </source>
</evidence>
<organism evidence="7 8">
    <name type="scientific">Candidatus Sungbacteria bacterium RIFCSPHIGHO2_01_FULL_47_32</name>
    <dbReference type="NCBI Taxonomy" id="1802264"/>
    <lineage>
        <taxon>Bacteria</taxon>
        <taxon>Candidatus Sungiibacteriota</taxon>
    </lineage>
</organism>
<feature type="transmembrane region" description="Helical" evidence="6">
    <location>
        <begin position="106"/>
        <end position="126"/>
    </location>
</feature>
<reference evidence="7 8" key="1">
    <citation type="journal article" date="2016" name="Nat. Commun.">
        <title>Thousands of microbial genomes shed light on interconnected biogeochemical processes in an aquifer system.</title>
        <authorList>
            <person name="Anantharaman K."/>
            <person name="Brown C.T."/>
            <person name="Hug L.A."/>
            <person name="Sharon I."/>
            <person name="Castelle C.J."/>
            <person name="Probst A.J."/>
            <person name="Thomas B.C."/>
            <person name="Singh A."/>
            <person name="Wilkins M.J."/>
            <person name="Karaoz U."/>
            <person name="Brodie E.L."/>
            <person name="Williams K.H."/>
            <person name="Hubbard S.S."/>
            <person name="Banfield J.F."/>
        </authorList>
    </citation>
    <scope>NUCLEOTIDE SEQUENCE [LARGE SCALE GENOMIC DNA]</scope>
</reference>
<protein>
    <recommendedName>
        <fullName evidence="9">Phosphate transporter</fullName>
    </recommendedName>
</protein>
<evidence type="ECO:0008006" key="9">
    <source>
        <dbReference type="Google" id="ProtNLM"/>
    </source>
</evidence>
<sequence length="156" mass="16036">MEAGLLFVLFLVLMAEFINGWTDAPNAIATVVSTSVLPPRIAIMIAVVMNVAGATSGTAVAATISKGFVNVSHINLKTIAAAMIGLILWGLIAARNGYPISKSHSLIAGLVGAGFGSHGLNVAAWITTLLWSGWTAVAIGLLLNGVILSLAMRTVI</sequence>
<gene>
    <name evidence="7" type="ORF">A2633_04590</name>
</gene>
<dbReference type="EMBL" id="MHQC01000056">
    <property type="protein sequence ID" value="OGZ93603.1"/>
    <property type="molecule type" value="Genomic_DNA"/>
</dbReference>
<dbReference type="Pfam" id="PF01384">
    <property type="entry name" value="PHO4"/>
    <property type="match status" value="1"/>
</dbReference>
<evidence type="ECO:0000313" key="8">
    <source>
        <dbReference type="Proteomes" id="UP000177152"/>
    </source>
</evidence>
<dbReference type="AlphaFoldDB" id="A0A1G2K358"/>
<feature type="transmembrane region" description="Helical" evidence="6">
    <location>
        <begin position="133"/>
        <end position="152"/>
    </location>
</feature>
<dbReference type="GO" id="GO:0035435">
    <property type="term" value="P:phosphate ion transmembrane transport"/>
    <property type="evidence" value="ECO:0007669"/>
    <property type="project" value="TreeGrafter"/>
</dbReference>
<dbReference type="GO" id="GO:0016020">
    <property type="term" value="C:membrane"/>
    <property type="evidence" value="ECO:0007669"/>
    <property type="project" value="UniProtKB-SubCell"/>
</dbReference>